<evidence type="ECO:0000313" key="2">
    <source>
        <dbReference type="Proteomes" id="UP000315496"/>
    </source>
</evidence>
<dbReference type="EMBL" id="VDLU01000004">
    <property type="protein sequence ID" value="TNJ26850.1"/>
    <property type="molecule type" value="Genomic_DNA"/>
</dbReference>
<protein>
    <submittedName>
        <fullName evidence="1">Uncharacterized protein</fullName>
    </submittedName>
</protein>
<name>A0A4Z1SMN8_GIAMU</name>
<dbReference type="VEuPathDB" id="GiardiaDB:GMRT_10571"/>
<dbReference type="Proteomes" id="UP000315496">
    <property type="component" value="Chromosome 4"/>
</dbReference>
<keyword evidence="2" id="KW-1185">Reference proteome</keyword>
<sequence length="385" mass="42176">MRARACLRSGQRLEEIGEEACQDEGVCVYASSWVRALAERLIPGPVEIVVTDGEKGRDGQRRVLTVADPLLSLCMLARNEARNVTGCIRKELYQGFGPGLAPEKLYSLKDLVKLIVIVGLTHGRAYGGFGGASPLTTCAQRLYLVDLIGLQFQQPYNTGRLVLHGPGVPRGELDDEIFSRVVGEPRPTLDDVQRDKTGRYRRCGGGTVYFDTHAYQSFVAFDFCQACVALNAAVASRATGDALHFKFLRYGAGFFSGAYQAMISANIHLGVARGVEVYGRTASFKAQNAIRYLELPFFPRSEEILRACEPLGIRCLFSHDDALKPPSTPDCVLAVTNCADPHVVTGNEMHHSSVDAAIAENLRDRGASFSPFLNRRMRTEVVSVQ</sequence>
<accession>A0A4Z1SMN8</accession>
<organism evidence="1 2">
    <name type="scientific">Giardia muris</name>
    <dbReference type="NCBI Taxonomy" id="5742"/>
    <lineage>
        <taxon>Eukaryota</taxon>
        <taxon>Metamonada</taxon>
        <taxon>Diplomonadida</taxon>
        <taxon>Hexamitidae</taxon>
        <taxon>Giardiinae</taxon>
        <taxon>Giardia</taxon>
    </lineage>
</organism>
<reference evidence="1 2" key="1">
    <citation type="submission" date="2019-05" db="EMBL/GenBank/DDBJ databases">
        <title>The compact genome of Giardia muris reveals important steps in the evolution of intestinal protozoan parasites.</title>
        <authorList>
            <person name="Xu F."/>
            <person name="Jimenez-Gonzalez A."/>
            <person name="Einarsson E."/>
            <person name="Astvaldsson A."/>
            <person name="Peirasmaki D."/>
            <person name="Eckmann L."/>
            <person name="Andersson J.O."/>
            <person name="Svard S.G."/>
            <person name="Jerlstrom-Hultqvist J."/>
        </authorList>
    </citation>
    <scope>NUCLEOTIDE SEQUENCE [LARGE SCALE GENOMIC DNA]</scope>
    <source>
        <strain evidence="1 2">Roberts-Thomson</strain>
    </source>
</reference>
<evidence type="ECO:0000313" key="1">
    <source>
        <dbReference type="EMBL" id="TNJ26850.1"/>
    </source>
</evidence>
<dbReference type="OrthoDB" id="8122753at2759"/>
<proteinExistence type="predicted"/>
<comment type="caution">
    <text evidence="1">The sequence shown here is derived from an EMBL/GenBank/DDBJ whole genome shotgun (WGS) entry which is preliminary data.</text>
</comment>
<gene>
    <name evidence="1" type="ORF">GMRT_10571</name>
</gene>
<dbReference type="AlphaFoldDB" id="A0A4Z1SMN8"/>